<dbReference type="InterPro" id="IPR042054">
    <property type="entry name" value="YegD-like"/>
</dbReference>
<dbReference type="GO" id="GO:0005524">
    <property type="term" value="F:ATP binding"/>
    <property type="evidence" value="ECO:0007669"/>
    <property type="project" value="UniProtKB-KW"/>
</dbReference>
<evidence type="ECO:0000256" key="3">
    <source>
        <dbReference type="ARBA" id="ARBA00022840"/>
    </source>
</evidence>
<dbReference type="InterPro" id="IPR043129">
    <property type="entry name" value="ATPase_NBD"/>
</dbReference>
<organism evidence="4 5">
    <name type="scientific">Acanthopleuribacter pedis</name>
    <dbReference type="NCBI Taxonomy" id="442870"/>
    <lineage>
        <taxon>Bacteria</taxon>
        <taxon>Pseudomonadati</taxon>
        <taxon>Acidobacteriota</taxon>
        <taxon>Holophagae</taxon>
        <taxon>Acanthopleuribacterales</taxon>
        <taxon>Acanthopleuribacteraceae</taxon>
        <taxon>Acanthopleuribacter</taxon>
    </lineage>
</organism>
<dbReference type="GO" id="GO:0140662">
    <property type="term" value="F:ATP-dependent protein folding chaperone"/>
    <property type="evidence" value="ECO:0007669"/>
    <property type="project" value="InterPro"/>
</dbReference>
<comment type="caution">
    <text evidence="4">The sequence shown here is derived from an EMBL/GenBank/DDBJ whole genome shotgun (WGS) entry which is preliminary data.</text>
</comment>
<keyword evidence="3" id="KW-0067">ATP-binding</keyword>
<dbReference type="Gene3D" id="3.30.420.40">
    <property type="match status" value="2"/>
</dbReference>
<gene>
    <name evidence="4" type="ORF">J3U88_23255</name>
</gene>
<keyword evidence="5" id="KW-1185">Reference proteome</keyword>
<evidence type="ECO:0000256" key="2">
    <source>
        <dbReference type="ARBA" id="ARBA00022741"/>
    </source>
</evidence>
<dbReference type="InterPro" id="IPR018181">
    <property type="entry name" value="Heat_shock_70_CS"/>
</dbReference>
<proteinExistence type="inferred from homology"/>
<evidence type="ECO:0000256" key="1">
    <source>
        <dbReference type="ARBA" id="ARBA00007381"/>
    </source>
</evidence>
<dbReference type="PROSITE" id="PS00329">
    <property type="entry name" value="HSP70_2"/>
    <property type="match status" value="1"/>
</dbReference>
<reference evidence="4" key="1">
    <citation type="submission" date="2021-03" db="EMBL/GenBank/DDBJ databases">
        <authorList>
            <person name="Wang G."/>
        </authorList>
    </citation>
    <scope>NUCLEOTIDE SEQUENCE</scope>
    <source>
        <strain evidence="4">KCTC 12899</strain>
    </source>
</reference>
<comment type="similarity">
    <text evidence="1">Belongs to the heat shock protein 70 family.</text>
</comment>
<dbReference type="CDD" id="cd10231">
    <property type="entry name" value="ASKHA_NBD_HSP70_YegD-like"/>
    <property type="match status" value="1"/>
</dbReference>
<protein>
    <submittedName>
        <fullName evidence="4">Hsp70 family protein</fullName>
    </submittedName>
</protein>
<dbReference type="RefSeq" id="WP_207861393.1">
    <property type="nucleotide sequence ID" value="NZ_JAFREP010000024.1"/>
</dbReference>
<keyword evidence="2" id="KW-0547">Nucleotide-binding</keyword>
<name>A0A8J7U615_9BACT</name>
<dbReference type="EMBL" id="JAFREP010000024">
    <property type="protein sequence ID" value="MBO1321419.1"/>
    <property type="molecule type" value="Genomic_DNA"/>
</dbReference>
<dbReference type="InterPro" id="IPR013126">
    <property type="entry name" value="Hsp_70_fam"/>
</dbReference>
<evidence type="ECO:0000313" key="4">
    <source>
        <dbReference type="EMBL" id="MBO1321419.1"/>
    </source>
</evidence>
<accession>A0A8J7U615</accession>
<dbReference type="Proteomes" id="UP000664417">
    <property type="component" value="Unassembled WGS sequence"/>
</dbReference>
<evidence type="ECO:0000313" key="5">
    <source>
        <dbReference type="Proteomes" id="UP000664417"/>
    </source>
</evidence>
<dbReference type="Pfam" id="PF00012">
    <property type="entry name" value="HSP70"/>
    <property type="match status" value="2"/>
</dbReference>
<dbReference type="SUPFAM" id="SSF53067">
    <property type="entry name" value="Actin-like ATPase domain"/>
    <property type="match status" value="2"/>
</dbReference>
<dbReference type="PANTHER" id="PTHR19375">
    <property type="entry name" value="HEAT SHOCK PROTEIN 70KDA"/>
    <property type="match status" value="1"/>
</dbReference>
<dbReference type="AlphaFoldDB" id="A0A8J7U615"/>
<sequence length="417" mass="46781">MQKGICAIDFGTSNTVMAYVNNGEVALARLEQNNNVIPSTVFYGVEGETAFGREAIELFKEGEEGRFMRSLKRILGTRLMGQGTSVNGRQKKYEAIIADFLRNTKKGVERTMGTEFDRVVMGRPVFFQDNDEETDQRAQDELERIAKSIGFKEVSFQFEPIAASFAHEQELQKEALALVVDIGGGTSDFTVMRLSKEKSKQMDRRGDVLANTGTRIGGNDFDKTFCLSSFMQNFGFGQTYGDKNLPLPNLLFYTMSEWSEIHTLYNRQVMEQAKGFQREVKQKEPFGRFVELLEEESGHKVLDHVEQAKIALSDVAQTDVLFDFLSHPFEAAVTREELNNRVTEHVDKIITCSQKCVATAGITPADLDLIILTGGTTENPYLRRRVIETYPNATLSENGKLASVATGLGFDAMRRYA</sequence>